<dbReference type="EMBL" id="LN679168">
    <property type="protein sequence ID" value="CEL62409.1"/>
    <property type="molecule type" value="Genomic_DNA"/>
</dbReference>
<dbReference type="AlphaFoldDB" id="A0A0B7FZX7"/>
<sequence>MSKADSKDTEPKRNNVTRKAQSRSINTLPYEILFDIFIDYVYRPSDTRVMDVMVHRTMYIYQRVHTLLAVCTTWRRTATACTDLWTVVPFIDGDNGLRYPLAAPLSLERAGRKGLHLVIPT</sequence>
<dbReference type="Proteomes" id="UP000059188">
    <property type="component" value="Unassembled WGS sequence"/>
</dbReference>
<gene>
    <name evidence="2" type="ORF">RSOLAG1IB_10450</name>
</gene>
<evidence type="ECO:0000313" key="2">
    <source>
        <dbReference type="EMBL" id="CEL62409.1"/>
    </source>
</evidence>
<evidence type="ECO:0000256" key="1">
    <source>
        <dbReference type="SAM" id="MobiDB-lite"/>
    </source>
</evidence>
<keyword evidence="3" id="KW-1185">Reference proteome</keyword>
<organism evidence="2 3">
    <name type="scientific">Thanatephorus cucumeris (strain AG1-IB / isolate 7/3/14)</name>
    <name type="common">Lettuce bottom rot fungus</name>
    <name type="synonym">Rhizoctonia solani</name>
    <dbReference type="NCBI Taxonomy" id="1108050"/>
    <lineage>
        <taxon>Eukaryota</taxon>
        <taxon>Fungi</taxon>
        <taxon>Dikarya</taxon>
        <taxon>Basidiomycota</taxon>
        <taxon>Agaricomycotina</taxon>
        <taxon>Agaricomycetes</taxon>
        <taxon>Cantharellales</taxon>
        <taxon>Ceratobasidiaceae</taxon>
        <taxon>Rhizoctonia</taxon>
        <taxon>Rhizoctonia solani AG-1</taxon>
    </lineage>
</organism>
<proteinExistence type="predicted"/>
<feature type="compositionally biased region" description="Basic and acidic residues" evidence="1">
    <location>
        <begin position="1"/>
        <end position="13"/>
    </location>
</feature>
<name>A0A0B7FZX7_THACB</name>
<evidence type="ECO:0000313" key="3">
    <source>
        <dbReference type="Proteomes" id="UP000059188"/>
    </source>
</evidence>
<accession>A0A0B7FZX7</accession>
<reference evidence="2 3" key="1">
    <citation type="submission" date="2014-11" db="EMBL/GenBank/DDBJ databases">
        <authorList>
            <person name="Wibberg Daniel"/>
        </authorList>
    </citation>
    <scope>NUCLEOTIDE SEQUENCE [LARGE SCALE GENOMIC DNA]</scope>
    <source>
        <strain evidence="2">Rhizoctonia solani AG1-IB 7/3/14</strain>
    </source>
</reference>
<protein>
    <submittedName>
        <fullName evidence="2">Uncharacterized protein</fullName>
    </submittedName>
</protein>
<feature type="region of interest" description="Disordered" evidence="1">
    <location>
        <begin position="1"/>
        <end position="21"/>
    </location>
</feature>